<dbReference type="InterPro" id="IPR029055">
    <property type="entry name" value="Ntn_hydrolases_N"/>
</dbReference>
<dbReference type="PANTHER" id="PTHR39328">
    <property type="entry name" value="BLL2871 PROTEIN"/>
    <property type="match status" value="1"/>
</dbReference>
<dbReference type="Proteomes" id="UP001305498">
    <property type="component" value="Chromosome"/>
</dbReference>
<dbReference type="EMBL" id="CP118157">
    <property type="protein sequence ID" value="WOF24030.1"/>
    <property type="molecule type" value="Genomic_DNA"/>
</dbReference>
<reference evidence="1 2" key="1">
    <citation type="submission" date="2023-02" db="EMBL/GenBank/DDBJ databases">
        <title>Microbacterium betulae sp. nov., isolated from birch wood.</title>
        <authorList>
            <person name="Pasciak M."/>
            <person name="Pawlik K.J."/>
            <person name="Martynowski D."/>
            <person name="Laczmanski L."/>
            <person name="Ciekot J."/>
            <person name="Szponar B."/>
            <person name="Wojcik-Fatla A."/>
            <person name="Mackiewicz B."/>
            <person name="Farian E."/>
            <person name="Cholewa G."/>
            <person name="Cholewa A."/>
            <person name="Dutkiewicz J."/>
        </authorList>
    </citation>
    <scope>NUCLEOTIDE SEQUENCE [LARGE SCALE GENOMIC DNA]</scope>
    <source>
        <strain evidence="1 2">AB</strain>
    </source>
</reference>
<dbReference type="InterPro" id="IPR010430">
    <property type="entry name" value="DUF1028"/>
</dbReference>
<dbReference type="RefSeq" id="WP_317140504.1">
    <property type="nucleotide sequence ID" value="NZ_CP118157.1"/>
</dbReference>
<organism evidence="1 2">
    <name type="scientific">Microbacterium betulae</name>
    <dbReference type="NCBI Taxonomy" id="2981139"/>
    <lineage>
        <taxon>Bacteria</taxon>
        <taxon>Bacillati</taxon>
        <taxon>Actinomycetota</taxon>
        <taxon>Actinomycetes</taxon>
        <taxon>Micrococcales</taxon>
        <taxon>Microbacteriaceae</taxon>
        <taxon>Microbacterium</taxon>
    </lineage>
</organism>
<dbReference type="Pfam" id="PF06267">
    <property type="entry name" value="DUF1028"/>
    <property type="match status" value="1"/>
</dbReference>
<proteinExistence type="predicted"/>
<sequence length="224" mass="23013">MTFSLAARDPDSGAFGMVLSSSSPAVAARCLHLRPRVGAVASQNVTDPALGPLLLDLLERGATAEEALARAVADEPFPQHRQLTVVDAAGRTAVFSGERALGTPATATGRQAAAAGNLLAGAHVPRAMIDAYEASTAATFEERLLDGFLGAVAAGGEAGPVRSAGLAVVADASWRVTDLRVDDADDPAGELARLVALWLPRKHDYLVRALDPEAAPSYGVPGDL</sequence>
<protein>
    <submittedName>
        <fullName evidence="1">DUF1028 domain-containing protein</fullName>
    </submittedName>
</protein>
<evidence type="ECO:0000313" key="1">
    <source>
        <dbReference type="EMBL" id="WOF24030.1"/>
    </source>
</evidence>
<keyword evidence="2" id="KW-1185">Reference proteome</keyword>
<gene>
    <name evidence="1" type="ORF">N8K70_04955</name>
</gene>
<dbReference type="SUPFAM" id="SSF56235">
    <property type="entry name" value="N-terminal nucleophile aminohydrolases (Ntn hydrolases)"/>
    <property type="match status" value="1"/>
</dbReference>
<evidence type="ECO:0000313" key="2">
    <source>
        <dbReference type="Proteomes" id="UP001305498"/>
    </source>
</evidence>
<accession>A0AA97I809</accession>
<name>A0AA97I809_9MICO</name>
<dbReference type="AlphaFoldDB" id="A0AA97I809"/>
<dbReference type="KEGG" id="mbet:N8K70_04955"/>
<dbReference type="Gene3D" id="3.60.20.10">
    <property type="entry name" value="Glutamine Phosphoribosylpyrophosphate, subunit 1, domain 1"/>
    <property type="match status" value="1"/>
</dbReference>
<dbReference type="PANTHER" id="PTHR39328:SF1">
    <property type="entry name" value="BLL2871 PROTEIN"/>
    <property type="match status" value="1"/>
</dbReference>